<keyword evidence="16" id="KW-0539">Nucleus</keyword>
<evidence type="ECO:0000256" key="9">
    <source>
        <dbReference type="ARBA" id="ARBA00022703"/>
    </source>
</evidence>
<keyword evidence="9" id="KW-0053">Apoptosis</keyword>
<keyword evidence="13" id="KW-0520">NAD</keyword>
<dbReference type="GO" id="GO:0005856">
    <property type="term" value="C:cytoskeleton"/>
    <property type="evidence" value="ECO:0007669"/>
    <property type="project" value="UniProtKB-SubCell"/>
</dbReference>
<evidence type="ECO:0000256" key="3">
    <source>
        <dbReference type="ARBA" id="ARBA00004514"/>
    </source>
</evidence>
<dbReference type="GO" id="GO:0005634">
    <property type="term" value="C:nucleus"/>
    <property type="evidence" value="ECO:0007669"/>
    <property type="project" value="UniProtKB-SubCell"/>
</dbReference>
<dbReference type="EC" id="1.2.1.12" evidence="6"/>
<dbReference type="EMBL" id="JAATJV010428587">
    <property type="protein sequence ID" value="MBZ3889065.1"/>
    <property type="molecule type" value="Genomic_DNA"/>
</dbReference>
<dbReference type="GO" id="GO:0016740">
    <property type="term" value="F:transferase activity"/>
    <property type="evidence" value="ECO:0007669"/>
    <property type="project" value="UniProtKB-KW"/>
</dbReference>
<evidence type="ECO:0000256" key="18">
    <source>
        <dbReference type="ARBA" id="ARBA00046997"/>
    </source>
</evidence>
<protein>
    <recommendedName>
        <fullName evidence="6">glyceraldehyde-3-phosphate dehydrogenase (phosphorylating)</fullName>
        <ecNumber evidence="6">1.2.1.12</ecNumber>
    </recommendedName>
    <alternativeName>
        <fullName evidence="17">Peptidyl-cysteine S-nitrosylase GAPDH</fullName>
    </alternativeName>
</protein>
<keyword evidence="15" id="KW-0206">Cytoskeleton</keyword>
<dbReference type="Pfam" id="PF02800">
    <property type="entry name" value="Gp_dh_C"/>
    <property type="match status" value="1"/>
</dbReference>
<dbReference type="GO" id="GO:0006915">
    <property type="term" value="P:apoptotic process"/>
    <property type="evidence" value="ECO:0007669"/>
    <property type="project" value="UniProtKB-KW"/>
</dbReference>
<organism evidence="22 23">
    <name type="scientific">Sciurus carolinensis</name>
    <name type="common">Eastern gray squirrel</name>
    <dbReference type="NCBI Taxonomy" id="30640"/>
    <lineage>
        <taxon>Eukaryota</taxon>
        <taxon>Metazoa</taxon>
        <taxon>Chordata</taxon>
        <taxon>Craniata</taxon>
        <taxon>Vertebrata</taxon>
        <taxon>Euteleostomi</taxon>
        <taxon>Mammalia</taxon>
        <taxon>Eutheria</taxon>
        <taxon>Euarchontoglires</taxon>
        <taxon>Glires</taxon>
        <taxon>Rodentia</taxon>
        <taxon>Sciuromorpha</taxon>
        <taxon>Sciuridae</taxon>
        <taxon>Sciurinae</taxon>
        <taxon>Sciurini</taxon>
        <taxon>Sciurus</taxon>
    </lineage>
</organism>
<dbReference type="GO" id="GO:0006417">
    <property type="term" value="P:regulation of translation"/>
    <property type="evidence" value="ECO:0007669"/>
    <property type="project" value="UniProtKB-KW"/>
</dbReference>
<comment type="subunit">
    <text evidence="18">Homotetramer. Interacts with TPPP; the interaction is direct. Interacts (when S-nitrosylated) with SIAH1; leading to nuclear translocation. Interacts with RILPL1/GOSPEL, leading to prevent the interaction between GAPDH and SIAH1 and prevent nuclear translocation. Interacts with CHP1; the interaction increases the binding of CHP1 with microtubules. Associates with microtubules. Interacts with EIF1AD, USP25, PRKCI and WARS1. Interacts with phosphorylated RPL13A; inhibited by oxidatively-modified low-densitity lipoprotein (LDL(ox)). Component of the GAIT complex. Interacts with FKBP6; leading to inhibit GAPDH catalytic activity. Interacts with TRAF2, promoting TRAF2 ubiquitination. Interacts with TRAF3, promoting TRAF3 ubiquitination.</text>
</comment>
<accession>A0AA41T9S4</accession>
<keyword evidence="7" id="KW-0963">Cytoplasm</keyword>
<proteinExistence type="inferred from homology"/>
<evidence type="ECO:0000256" key="15">
    <source>
        <dbReference type="ARBA" id="ARBA00023212"/>
    </source>
</evidence>
<reference evidence="22" key="1">
    <citation type="submission" date="2020-03" db="EMBL/GenBank/DDBJ databases">
        <title>Studies in the Genomics of Life Span.</title>
        <authorList>
            <person name="Glass D."/>
        </authorList>
    </citation>
    <scope>NUCLEOTIDE SEQUENCE</scope>
    <source>
        <strain evidence="22">SUZIE</strain>
        <tissue evidence="22">Muscle</tissue>
    </source>
</reference>
<comment type="subcellular location">
    <subcellularLocation>
        <location evidence="2">Cytoplasm</location>
        <location evidence="2">Cytoskeleton</location>
    </subcellularLocation>
    <subcellularLocation>
        <location evidence="3">Cytoplasm</location>
        <location evidence="3">Cytosol</location>
    </subcellularLocation>
    <subcellularLocation>
        <location evidence="1">Nucleus</location>
    </subcellularLocation>
</comment>
<dbReference type="GO" id="GO:0004365">
    <property type="term" value="F:glyceraldehyde-3-phosphate dehydrogenase (NAD+) (phosphorylating) activity"/>
    <property type="evidence" value="ECO:0007669"/>
    <property type="project" value="UniProtKB-EC"/>
</dbReference>
<dbReference type="GO" id="GO:0006096">
    <property type="term" value="P:glycolytic process"/>
    <property type="evidence" value="ECO:0007669"/>
    <property type="project" value="UniProtKB-KW"/>
</dbReference>
<dbReference type="SUPFAM" id="SSF55347">
    <property type="entry name" value="Glyceraldehyde-3-phosphate dehydrogenase-like, C-terminal domain"/>
    <property type="match status" value="1"/>
</dbReference>
<evidence type="ECO:0000313" key="22">
    <source>
        <dbReference type="EMBL" id="MBZ3889065.1"/>
    </source>
</evidence>
<evidence type="ECO:0000256" key="1">
    <source>
        <dbReference type="ARBA" id="ARBA00004123"/>
    </source>
</evidence>
<sequence>MSRKLTDMTFHSPTSSVVGVGLTCHLRKSYKYDGIKEAVKQSSDTQKGHPGYTEDEIVSYDFNSDTHSFTLNPGVGIAFHLHTVKLTSWYDNEFGYRKRVVDIMVPQAFKE</sequence>
<evidence type="ECO:0000256" key="19">
    <source>
        <dbReference type="ARBA" id="ARBA00047698"/>
    </source>
</evidence>
<dbReference type="Gene3D" id="3.40.50.720">
    <property type="entry name" value="NAD(P)-binding Rossmann-like Domain"/>
    <property type="match status" value="1"/>
</dbReference>
<evidence type="ECO:0000256" key="13">
    <source>
        <dbReference type="ARBA" id="ARBA00023027"/>
    </source>
</evidence>
<comment type="similarity">
    <text evidence="5">Belongs to the glyceraldehyde-3-phosphate dehydrogenase family.</text>
</comment>
<evidence type="ECO:0000256" key="14">
    <source>
        <dbReference type="ARBA" id="ARBA00023152"/>
    </source>
</evidence>
<dbReference type="InterPro" id="IPR020831">
    <property type="entry name" value="GlycerAld/Erythrose_P_DH"/>
</dbReference>
<evidence type="ECO:0000256" key="6">
    <source>
        <dbReference type="ARBA" id="ARBA00013119"/>
    </source>
</evidence>
<dbReference type="PANTHER" id="PTHR10836">
    <property type="entry name" value="GLYCERALDEHYDE 3-PHOSPHATE DEHYDROGENASE"/>
    <property type="match status" value="1"/>
</dbReference>
<dbReference type="PANTHER" id="PTHR10836:SF111">
    <property type="entry name" value="GLYCERALDEHYDE-3-PHOSPHATE DEHYDROGENASE"/>
    <property type="match status" value="1"/>
</dbReference>
<evidence type="ECO:0000256" key="11">
    <source>
        <dbReference type="ARBA" id="ARBA00022845"/>
    </source>
</evidence>
<dbReference type="InterPro" id="IPR020829">
    <property type="entry name" value="GlycerAld_3-P_DH_cat"/>
</dbReference>
<feature type="domain" description="Glyceraldehyde 3-phosphate dehydrogenase catalytic" evidence="21">
    <location>
        <begin position="2"/>
        <end position="90"/>
    </location>
</feature>
<keyword evidence="12" id="KW-0560">Oxidoreductase</keyword>
<dbReference type="GO" id="GO:0005829">
    <property type="term" value="C:cytosol"/>
    <property type="evidence" value="ECO:0007669"/>
    <property type="project" value="UniProtKB-SubCell"/>
</dbReference>
<name>A0AA41T9S4_SCICA</name>
<evidence type="ECO:0000256" key="8">
    <source>
        <dbReference type="ARBA" id="ARBA00022679"/>
    </source>
</evidence>
<evidence type="ECO:0000256" key="4">
    <source>
        <dbReference type="ARBA" id="ARBA00004869"/>
    </source>
</evidence>
<evidence type="ECO:0000256" key="10">
    <source>
        <dbReference type="ARBA" id="ARBA00022799"/>
    </source>
</evidence>
<evidence type="ECO:0000256" key="16">
    <source>
        <dbReference type="ARBA" id="ARBA00023242"/>
    </source>
</evidence>
<dbReference type="AlphaFoldDB" id="A0AA41T9S4"/>
<comment type="pathway">
    <text evidence="4">Carbohydrate degradation; glycolysis; pyruvate from D-glyceraldehyde 3-phosphate: step 1/5.</text>
</comment>
<evidence type="ECO:0000259" key="21">
    <source>
        <dbReference type="Pfam" id="PF02800"/>
    </source>
</evidence>
<keyword evidence="8" id="KW-0808">Transferase</keyword>
<evidence type="ECO:0000256" key="5">
    <source>
        <dbReference type="ARBA" id="ARBA00007406"/>
    </source>
</evidence>
<dbReference type="Gene3D" id="3.30.360.10">
    <property type="entry name" value="Dihydrodipicolinate Reductase, domain 2"/>
    <property type="match status" value="1"/>
</dbReference>
<keyword evidence="23" id="KW-1185">Reference proteome</keyword>
<evidence type="ECO:0000256" key="12">
    <source>
        <dbReference type="ARBA" id="ARBA00023002"/>
    </source>
</evidence>
<comment type="caution">
    <text evidence="22">The sequence shown here is derived from an EMBL/GenBank/DDBJ whole genome shotgun (WGS) entry which is preliminary data.</text>
</comment>
<evidence type="ECO:0000256" key="7">
    <source>
        <dbReference type="ARBA" id="ARBA00022490"/>
    </source>
</evidence>
<comment type="catalytic activity">
    <reaction evidence="19">
        <text>D-glyceraldehyde 3-phosphate + phosphate + NAD(+) = (2R)-3-phospho-glyceroyl phosphate + NADH + H(+)</text>
        <dbReference type="Rhea" id="RHEA:10300"/>
        <dbReference type="ChEBI" id="CHEBI:15378"/>
        <dbReference type="ChEBI" id="CHEBI:43474"/>
        <dbReference type="ChEBI" id="CHEBI:57540"/>
        <dbReference type="ChEBI" id="CHEBI:57604"/>
        <dbReference type="ChEBI" id="CHEBI:57945"/>
        <dbReference type="ChEBI" id="CHEBI:59776"/>
        <dbReference type="EC" id="1.2.1.12"/>
    </reaction>
</comment>
<keyword evidence="11" id="KW-0810">Translation regulation</keyword>
<keyword evidence="14" id="KW-0324">Glycolysis</keyword>
<gene>
    <name evidence="22" type="ORF">SUZIE_201090</name>
</gene>
<evidence type="ECO:0000256" key="17">
    <source>
        <dbReference type="ARBA" id="ARBA00031890"/>
    </source>
</evidence>
<evidence type="ECO:0000256" key="20">
    <source>
        <dbReference type="ARBA" id="ARBA00048005"/>
    </source>
</evidence>
<evidence type="ECO:0000256" key="2">
    <source>
        <dbReference type="ARBA" id="ARBA00004245"/>
    </source>
</evidence>
<dbReference type="Proteomes" id="UP001166674">
    <property type="component" value="Unassembled WGS sequence"/>
</dbReference>
<evidence type="ECO:0000313" key="23">
    <source>
        <dbReference type="Proteomes" id="UP001166674"/>
    </source>
</evidence>
<comment type="catalytic activity">
    <reaction evidence="20">
        <text>S-nitroso-L-cysteinyl-[GAPDH] + L-cysteinyl-[protein] = L-cysteinyl-[GAPDH] + S-nitroso-L-cysteinyl-[protein]</text>
        <dbReference type="Rhea" id="RHEA:66684"/>
        <dbReference type="Rhea" id="RHEA-COMP:10131"/>
        <dbReference type="Rhea" id="RHEA-COMP:17089"/>
        <dbReference type="Rhea" id="RHEA-COMP:17090"/>
        <dbReference type="Rhea" id="RHEA-COMP:17091"/>
        <dbReference type="ChEBI" id="CHEBI:29950"/>
        <dbReference type="ChEBI" id="CHEBI:149494"/>
    </reaction>
    <physiologicalReaction direction="left-to-right" evidence="20">
        <dbReference type="Rhea" id="RHEA:66685"/>
    </physiologicalReaction>
</comment>
<keyword evidence="10" id="KW-0702">S-nitrosylation</keyword>